<dbReference type="GO" id="GO:0003677">
    <property type="term" value="F:DNA binding"/>
    <property type="evidence" value="ECO:0007669"/>
    <property type="project" value="UniProtKB-KW"/>
</dbReference>
<dbReference type="RefSeq" id="WP_136339276.1">
    <property type="nucleotide sequence ID" value="NZ_SSMD01000004.1"/>
</dbReference>
<dbReference type="CDD" id="cd07377">
    <property type="entry name" value="WHTH_GntR"/>
    <property type="match status" value="1"/>
</dbReference>
<evidence type="ECO:0000313" key="8">
    <source>
        <dbReference type="Proteomes" id="UP000306113"/>
    </source>
</evidence>
<comment type="similarity">
    <text evidence="1">In the C-terminal section; belongs to the class-I pyridoxal-phosphate-dependent aminotransferase family.</text>
</comment>
<keyword evidence="8" id="KW-1185">Reference proteome</keyword>
<accession>A0A4S3MBZ8</accession>
<dbReference type="PROSITE" id="PS50949">
    <property type="entry name" value="HTH_GNTR"/>
    <property type="match status" value="1"/>
</dbReference>
<dbReference type="EMBL" id="SSMD01000004">
    <property type="protein sequence ID" value="THD74066.1"/>
    <property type="molecule type" value="Genomic_DNA"/>
</dbReference>
<dbReference type="InterPro" id="IPR036388">
    <property type="entry name" value="WH-like_DNA-bd_sf"/>
</dbReference>
<dbReference type="CDD" id="cd00609">
    <property type="entry name" value="AAT_like"/>
    <property type="match status" value="1"/>
</dbReference>
<reference evidence="7 8" key="1">
    <citation type="submission" date="2019-04" db="EMBL/GenBank/DDBJ databases">
        <title>Draft genome sequence of Youngimonas vesicularis.</title>
        <authorList>
            <person name="Hameed A."/>
        </authorList>
    </citation>
    <scope>NUCLEOTIDE SEQUENCE [LARGE SCALE GENOMIC DNA]</scope>
    <source>
        <strain evidence="7 8">CC-AMW-E</strain>
    </source>
</reference>
<dbReference type="PANTHER" id="PTHR46577">
    <property type="entry name" value="HTH-TYPE TRANSCRIPTIONAL REGULATORY PROTEIN GABR"/>
    <property type="match status" value="1"/>
</dbReference>
<keyword evidence="3" id="KW-0805">Transcription regulation</keyword>
<organism evidence="7 8">
    <name type="scientific">Thalassobius vesicularis</name>
    <dbReference type="NCBI Taxonomy" id="1294297"/>
    <lineage>
        <taxon>Bacteria</taxon>
        <taxon>Pseudomonadati</taxon>
        <taxon>Pseudomonadota</taxon>
        <taxon>Alphaproteobacteria</taxon>
        <taxon>Rhodobacterales</taxon>
        <taxon>Roseobacteraceae</taxon>
        <taxon>Thalassovita</taxon>
    </lineage>
</organism>
<dbReference type="SUPFAM" id="SSF46785">
    <property type="entry name" value="Winged helix' DNA-binding domain"/>
    <property type="match status" value="1"/>
</dbReference>
<keyword evidence="7" id="KW-0032">Aminotransferase</keyword>
<dbReference type="InterPro" id="IPR015421">
    <property type="entry name" value="PyrdxlP-dep_Trfase_major"/>
</dbReference>
<dbReference type="Pfam" id="PF00392">
    <property type="entry name" value="GntR"/>
    <property type="match status" value="1"/>
</dbReference>
<dbReference type="SMART" id="SM00345">
    <property type="entry name" value="HTH_GNTR"/>
    <property type="match status" value="1"/>
</dbReference>
<dbReference type="InterPro" id="IPR036390">
    <property type="entry name" value="WH_DNA-bd_sf"/>
</dbReference>
<dbReference type="PANTHER" id="PTHR46577:SF1">
    <property type="entry name" value="HTH-TYPE TRANSCRIPTIONAL REGULATORY PROTEIN GABR"/>
    <property type="match status" value="1"/>
</dbReference>
<comment type="caution">
    <text evidence="7">The sequence shown here is derived from an EMBL/GenBank/DDBJ whole genome shotgun (WGS) entry which is preliminary data.</text>
</comment>
<sequence length="488" mass="53989">MSIPAETFFLDPQSQGTFQAQIQQMIAQGILSGRFARGEKLPSSRKLALHLGVSRITVTLAYTELVASDYLSSRGRSGYFVSDTAPEPPADPPQVAPSEAVDWARAIGQRFTGGVVPERPQDWSRYRYPFIYGQTDPALFDHANWRLCALKALGQKDFTALTTDYYDKDDPKLIEFILRHSLPRRGIIARPDQVLLTLGAQNALWLAAQVLLTQRRVAVVENPCYSALRDILTQSRCHMAPVSVDSNGLPPQDIPQADVIFTTPSHQCPTAATMPLDRRRALLRRAREMDALIVEDDYEFEMSFLSPPSPALKSLDADGRVIYVGSFSKSLFPGLRLGYLVGSEPFIREARALRASVLRHPPGHVQRTAAYFLSLGHYDAQIRKMGKVLADRRRVMEAAIRQHGLTIAGSGAFGGSSFWMRAPDHVDTQALTAALMQRDVLIEPGRHFFSAPNPPANFYRLAYSSIPAERIPEGIARIAQAIAALPAP</sequence>
<evidence type="ECO:0000313" key="7">
    <source>
        <dbReference type="EMBL" id="THD74066.1"/>
    </source>
</evidence>
<dbReference type="GO" id="GO:0008483">
    <property type="term" value="F:transaminase activity"/>
    <property type="evidence" value="ECO:0007669"/>
    <property type="project" value="UniProtKB-KW"/>
</dbReference>
<dbReference type="Gene3D" id="1.10.10.10">
    <property type="entry name" value="Winged helix-like DNA-binding domain superfamily/Winged helix DNA-binding domain"/>
    <property type="match status" value="1"/>
</dbReference>
<evidence type="ECO:0000256" key="1">
    <source>
        <dbReference type="ARBA" id="ARBA00005384"/>
    </source>
</evidence>
<dbReference type="InterPro" id="IPR000524">
    <property type="entry name" value="Tscrpt_reg_HTH_GntR"/>
</dbReference>
<dbReference type="Proteomes" id="UP000306113">
    <property type="component" value="Unassembled WGS sequence"/>
</dbReference>
<dbReference type="Gene3D" id="3.40.640.10">
    <property type="entry name" value="Type I PLP-dependent aspartate aminotransferase-like (Major domain)"/>
    <property type="match status" value="1"/>
</dbReference>
<keyword evidence="5" id="KW-0804">Transcription</keyword>
<evidence type="ECO:0000256" key="3">
    <source>
        <dbReference type="ARBA" id="ARBA00023015"/>
    </source>
</evidence>
<dbReference type="SUPFAM" id="SSF53383">
    <property type="entry name" value="PLP-dependent transferases"/>
    <property type="match status" value="1"/>
</dbReference>
<proteinExistence type="inferred from homology"/>
<dbReference type="GO" id="GO:0003700">
    <property type="term" value="F:DNA-binding transcription factor activity"/>
    <property type="evidence" value="ECO:0007669"/>
    <property type="project" value="InterPro"/>
</dbReference>
<keyword evidence="4" id="KW-0238">DNA-binding</keyword>
<gene>
    <name evidence="7" type="ORF">E7681_10705</name>
</gene>
<dbReference type="Pfam" id="PF00155">
    <property type="entry name" value="Aminotran_1_2"/>
    <property type="match status" value="1"/>
</dbReference>
<evidence type="ECO:0000259" key="6">
    <source>
        <dbReference type="PROSITE" id="PS50949"/>
    </source>
</evidence>
<keyword evidence="2" id="KW-0663">Pyridoxal phosphate</keyword>
<protein>
    <submittedName>
        <fullName evidence="7">PLP-dependent aminotransferase family protein</fullName>
    </submittedName>
</protein>
<dbReference type="AlphaFoldDB" id="A0A4S3MBZ8"/>
<evidence type="ECO:0000256" key="5">
    <source>
        <dbReference type="ARBA" id="ARBA00023163"/>
    </source>
</evidence>
<keyword evidence="7" id="KW-0808">Transferase</keyword>
<feature type="domain" description="HTH gntR-type" evidence="6">
    <location>
        <begin position="16"/>
        <end position="84"/>
    </location>
</feature>
<dbReference type="OrthoDB" id="9808770at2"/>
<name>A0A4S3MBZ8_9RHOB</name>
<evidence type="ECO:0000256" key="4">
    <source>
        <dbReference type="ARBA" id="ARBA00023125"/>
    </source>
</evidence>
<evidence type="ECO:0000256" key="2">
    <source>
        <dbReference type="ARBA" id="ARBA00022898"/>
    </source>
</evidence>
<dbReference type="InterPro" id="IPR004839">
    <property type="entry name" value="Aminotransferase_I/II_large"/>
</dbReference>
<dbReference type="InterPro" id="IPR015424">
    <property type="entry name" value="PyrdxlP-dep_Trfase"/>
</dbReference>
<dbReference type="GO" id="GO:0030170">
    <property type="term" value="F:pyridoxal phosphate binding"/>
    <property type="evidence" value="ECO:0007669"/>
    <property type="project" value="InterPro"/>
</dbReference>
<dbReference type="InterPro" id="IPR051446">
    <property type="entry name" value="HTH_trans_reg/aminotransferase"/>
</dbReference>